<dbReference type="OMA" id="LWREDDI"/>
<reference evidence="1 2" key="1">
    <citation type="journal article" date="2017" name="Genome Announc.">
        <title>Genome sequence of the saprophytic ascomycete Epicoccum nigrum ICMP 19927 strain isolated from New Zealand.</title>
        <authorList>
            <person name="Fokin M."/>
            <person name="Fleetwood D."/>
            <person name="Weir B.S."/>
            <person name="Villas-Boas S.G."/>
        </authorList>
    </citation>
    <scope>NUCLEOTIDE SEQUENCE [LARGE SCALE GENOMIC DNA]</scope>
    <source>
        <strain evidence="1 2">ICMP 19927</strain>
    </source>
</reference>
<evidence type="ECO:0008006" key="3">
    <source>
        <dbReference type="Google" id="ProtNLM"/>
    </source>
</evidence>
<name>A0A1Y2MBY7_EPING</name>
<dbReference type="Proteomes" id="UP000193240">
    <property type="component" value="Unassembled WGS sequence"/>
</dbReference>
<gene>
    <name evidence="1" type="ORF">B5807_00511</name>
</gene>
<keyword evidence="2" id="KW-1185">Reference proteome</keyword>
<proteinExistence type="predicted"/>
<dbReference type="STRING" id="105696.A0A1Y2MBY7"/>
<organism evidence="1 2">
    <name type="scientific">Epicoccum nigrum</name>
    <name type="common">Soil fungus</name>
    <name type="synonym">Epicoccum purpurascens</name>
    <dbReference type="NCBI Taxonomy" id="105696"/>
    <lineage>
        <taxon>Eukaryota</taxon>
        <taxon>Fungi</taxon>
        <taxon>Dikarya</taxon>
        <taxon>Ascomycota</taxon>
        <taxon>Pezizomycotina</taxon>
        <taxon>Dothideomycetes</taxon>
        <taxon>Pleosporomycetidae</taxon>
        <taxon>Pleosporales</taxon>
        <taxon>Pleosporineae</taxon>
        <taxon>Didymellaceae</taxon>
        <taxon>Epicoccum</taxon>
    </lineage>
</organism>
<protein>
    <recommendedName>
        <fullName evidence="3">F-box domain-containing protein</fullName>
    </recommendedName>
</protein>
<evidence type="ECO:0000313" key="1">
    <source>
        <dbReference type="EMBL" id="OSS53633.1"/>
    </source>
</evidence>
<dbReference type="EMBL" id="KZ107838">
    <property type="protein sequence ID" value="OSS53633.1"/>
    <property type="molecule type" value="Genomic_DNA"/>
</dbReference>
<accession>A0A1Y2MBY7</accession>
<sequence>MPLAVLPLELLQRIASYVEVVHRPSLYALVLTSQACRAASTFLIFRQIHITVRNRERLPEDVETLIETLQCTDAARHVQCISIKGDIRPYTKRLSMYGQELYQPQWDNGFDEILGKGERYSCSGSYVVYDEPVIEKDSAEDTAWAPVASLLRRIPHLKDLIYDCESQFPPSLLGTLRERHPECRLHHLTFRFRTLLWGVPYPYELELATYPALHRVKIGCSQRDTNGDDDFNLEAVMELVAGLAPNLKEIVILSLVPAASRRYVRRRDEWQGFPGFSGKMKGSLTTLQIKGWTDLVSPTMLQRWAQHTDFDCLQHLQLWGGRETHSIGLTGETMEWVAQNHSFPQLRTLGVYLYRDDMFHERPHYSDNAVAFFQSFPALEELTVHGPIDVRIFEAIVCHHGQKLRKLALHPSEANPSSRIANGREQREIPLELTKELISQLQAQCPALEDLALPIKRDLSSASEASLYCSFSKMPRLTSLLLNLDCSNWRIILDPAYSPGFTGDDAEPLAYNTHFHDDREPTYHALPVKKGDLNKTFINAAVDEALARAIWELVSARKIGTRLERLKLWTTGAGEYGGYSGLHYLQKFIDQLSRSWLIERDPRRDVGDVVVREIGKRQRDMNNNTLSKTLESSEAQVFRAIWPSKEGSRDWQDDWSSFPFPSQ</sequence>
<dbReference type="InParanoid" id="A0A1Y2MBY7"/>
<dbReference type="InterPro" id="IPR032675">
    <property type="entry name" value="LRR_dom_sf"/>
</dbReference>
<dbReference type="Gene3D" id="3.80.10.10">
    <property type="entry name" value="Ribonuclease Inhibitor"/>
    <property type="match status" value="1"/>
</dbReference>
<evidence type="ECO:0000313" key="2">
    <source>
        <dbReference type="Proteomes" id="UP000193240"/>
    </source>
</evidence>
<dbReference type="AlphaFoldDB" id="A0A1Y2MBY7"/>